<dbReference type="AlphaFoldDB" id="A0A5J6HE94"/>
<keyword evidence="2" id="KW-1185">Reference proteome</keyword>
<proteinExistence type="predicted"/>
<name>A0A5J6HE94_STRAD</name>
<sequence length="123" mass="12765">MRTPDGHRRDIHIGSVQGAFAIGDRNHVTYNQGVGPMSDPAQAELLGLVRRLRDDLARTVTTPQTALLNAELADVEAEMVATGEAAPGRLTRLRQALADASAVTGVLASGAAVAESVRALLGG</sequence>
<dbReference type="Proteomes" id="UP000326553">
    <property type="component" value="Chromosome"/>
</dbReference>
<accession>A0A5J6HE94</accession>
<dbReference type="KEGG" id="salw:CP975_02935"/>
<reference evidence="1 2" key="1">
    <citation type="submission" date="2017-09" db="EMBL/GenBank/DDBJ databases">
        <authorList>
            <person name="Lee N."/>
            <person name="Cho B.-K."/>
        </authorList>
    </citation>
    <scope>NUCLEOTIDE SEQUENCE [LARGE SCALE GENOMIC DNA]</scope>
    <source>
        <strain evidence="1 2">ATCC 12461</strain>
    </source>
</reference>
<dbReference type="EMBL" id="CP023695">
    <property type="protein sequence ID" value="QEV16594.1"/>
    <property type="molecule type" value="Genomic_DNA"/>
</dbReference>
<gene>
    <name evidence="1" type="ORF">CP975_02935</name>
</gene>
<organism evidence="1 2">
    <name type="scientific">Streptomyces alboniger</name>
    <dbReference type="NCBI Taxonomy" id="132473"/>
    <lineage>
        <taxon>Bacteria</taxon>
        <taxon>Bacillati</taxon>
        <taxon>Actinomycetota</taxon>
        <taxon>Actinomycetes</taxon>
        <taxon>Kitasatosporales</taxon>
        <taxon>Streptomycetaceae</taxon>
        <taxon>Streptomyces</taxon>
        <taxon>Streptomyces aurantiacus group</taxon>
    </lineage>
</organism>
<dbReference type="OrthoDB" id="4249642at2"/>
<evidence type="ECO:0008006" key="3">
    <source>
        <dbReference type="Google" id="ProtNLM"/>
    </source>
</evidence>
<evidence type="ECO:0000313" key="2">
    <source>
        <dbReference type="Proteomes" id="UP000326553"/>
    </source>
</evidence>
<protein>
    <recommendedName>
        <fullName evidence="3">DUF4404 family protein</fullName>
    </recommendedName>
</protein>
<dbReference type="RefSeq" id="WP_150476544.1">
    <property type="nucleotide sequence ID" value="NZ_CP023695.1"/>
</dbReference>
<evidence type="ECO:0000313" key="1">
    <source>
        <dbReference type="EMBL" id="QEV16594.1"/>
    </source>
</evidence>